<feature type="region of interest" description="Disordered" evidence="1">
    <location>
        <begin position="567"/>
        <end position="623"/>
    </location>
</feature>
<dbReference type="InterPro" id="IPR024576">
    <property type="entry name" value="rRNA_MeTfrase_Spb1_DUF3381"/>
</dbReference>
<evidence type="ECO:0000256" key="1">
    <source>
        <dbReference type="SAM" id="MobiDB-lite"/>
    </source>
</evidence>
<evidence type="ECO:0000259" key="3">
    <source>
        <dbReference type="Pfam" id="PF11861"/>
    </source>
</evidence>
<evidence type="ECO:0000259" key="2">
    <source>
        <dbReference type="Pfam" id="PF07780"/>
    </source>
</evidence>
<feature type="compositionally biased region" description="Acidic residues" evidence="1">
    <location>
        <begin position="126"/>
        <end position="147"/>
    </location>
</feature>
<feature type="compositionally biased region" description="Acidic residues" evidence="1">
    <location>
        <begin position="380"/>
        <end position="395"/>
    </location>
</feature>
<reference evidence="4" key="1">
    <citation type="submission" date="2021-01" db="EMBL/GenBank/DDBJ databases">
        <authorList>
            <person name="Corre E."/>
            <person name="Pelletier E."/>
            <person name="Niang G."/>
            <person name="Scheremetjew M."/>
            <person name="Finn R."/>
            <person name="Kale V."/>
            <person name="Holt S."/>
            <person name="Cochrane G."/>
            <person name="Meng A."/>
            <person name="Brown T."/>
            <person name="Cohen L."/>
        </authorList>
    </citation>
    <scope>NUCLEOTIDE SEQUENCE</scope>
    <source>
        <strain evidence="4">CCMP1897</strain>
    </source>
</reference>
<feature type="compositionally biased region" description="Basic and acidic residues" evidence="1">
    <location>
        <begin position="210"/>
        <end position="224"/>
    </location>
</feature>
<dbReference type="InterPro" id="IPR012920">
    <property type="entry name" value="rRNA_MeTfrase_SPB1-like_C"/>
</dbReference>
<proteinExistence type="predicted"/>
<sequence length="623" mass="70620">MLGEYTQLLFQEPNNKQDVPRAQKAKPDAAEEGDVDEEDSEEDSSDEENYDRIREDALLRNPQGGSKDADLTLEDVENAPETNQEVRTLCKDLQVLGKREFKQLLKWRLQVRKRHFAERKRALQDSIDEQNDNEAPEGDVEEQDPDEAIMKELTEAKEIAERKLRQKKKREAKLKQKEKVKRLLRTTGDAGIEQDVELFDLGTIARKQDLEHLEKDQEELHASDEGQELETDGDEGTDSDPDSEAEEAYQASVEKALDALYERQLEGTDSKSASRKRRRARIGEMELEADVSTGNGEMPPSRSATGMLARAGEQEEDDAERNPLLLDMEEDPSKPTPKAVTVKWFSQDVFKDVEPELDEEGEGTGNGKKARPGSMSMPGDVEDSEEDSPSEEETDPQPGDPSEQHPDLQRDRGDFEVVPQERLRGSDDSSSSDSELGDMEDMDDDTRAEILAYGKKMLRRKDRENIIDASYNRYVFHDQDLPAWFVEDEKKYMQPQKPITKEEFMDAKTQLRAIDSRAIHKVAEAKARKRKRLVRRMDKARKKAGGIAEQEDMPVAAKAREIKKLYSQAKKGVYNKTSSSKKKKGRGSENTSKRPLDRRLLADQRGRGGKKAGGGKGGKKGRR</sequence>
<evidence type="ECO:0000313" key="4">
    <source>
        <dbReference type="EMBL" id="CAE0611552.1"/>
    </source>
</evidence>
<gene>
    <name evidence="4" type="ORF">PSAL00342_LOCUS5387</name>
</gene>
<feature type="region of interest" description="Disordered" evidence="1">
    <location>
        <begin position="119"/>
        <end position="147"/>
    </location>
</feature>
<feature type="domain" description="Ribosomal RNA methyltransferase SPB1-like C-terminal" evidence="2">
    <location>
        <begin position="411"/>
        <end position="606"/>
    </location>
</feature>
<feature type="compositionally biased region" description="Basic and acidic residues" evidence="1">
    <location>
        <begin position="255"/>
        <end position="269"/>
    </location>
</feature>
<feature type="compositionally biased region" description="Basic and acidic residues" evidence="1">
    <location>
        <begin position="18"/>
        <end position="29"/>
    </location>
</feature>
<feature type="region of interest" description="Disordered" evidence="1">
    <location>
        <begin position="210"/>
        <end position="446"/>
    </location>
</feature>
<name>A0A7S3XFU1_9CHLO</name>
<feature type="region of interest" description="Disordered" evidence="1">
    <location>
        <begin position="1"/>
        <end position="84"/>
    </location>
</feature>
<protein>
    <recommendedName>
        <fullName evidence="5">Ribosomal RNA methyltransferase SPB1-like C-terminal domain-containing protein</fullName>
    </recommendedName>
</protein>
<feature type="region of interest" description="Disordered" evidence="1">
    <location>
        <begin position="161"/>
        <end position="186"/>
    </location>
</feature>
<feature type="compositionally biased region" description="Acidic residues" evidence="1">
    <location>
        <begin position="30"/>
        <end position="49"/>
    </location>
</feature>
<dbReference type="EMBL" id="HBIS01005970">
    <property type="protein sequence ID" value="CAE0611552.1"/>
    <property type="molecule type" value="Transcribed_RNA"/>
</dbReference>
<dbReference type="Pfam" id="PF07780">
    <property type="entry name" value="Spb1_C"/>
    <property type="match status" value="1"/>
</dbReference>
<accession>A0A7S3XFU1</accession>
<feature type="compositionally biased region" description="Acidic residues" evidence="1">
    <location>
        <begin position="435"/>
        <end position="446"/>
    </location>
</feature>
<dbReference type="GO" id="GO:0006364">
    <property type="term" value="P:rRNA processing"/>
    <property type="evidence" value="ECO:0007669"/>
    <property type="project" value="InterPro"/>
</dbReference>
<feature type="compositionally biased region" description="Polar residues" evidence="1">
    <location>
        <begin position="8"/>
        <end position="17"/>
    </location>
</feature>
<dbReference type="GO" id="GO:0008168">
    <property type="term" value="F:methyltransferase activity"/>
    <property type="evidence" value="ECO:0007669"/>
    <property type="project" value="InterPro"/>
</dbReference>
<organism evidence="4">
    <name type="scientific">Picocystis salinarum</name>
    <dbReference type="NCBI Taxonomy" id="88271"/>
    <lineage>
        <taxon>Eukaryota</taxon>
        <taxon>Viridiplantae</taxon>
        <taxon>Chlorophyta</taxon>
        <taxon>Picocystophyceae</taxon>
        <taxon>Picocystales</taxon>
        <taxon>Picocystaceae</taxon>
        <taxon>Picocystis</taxon>
    </lineage>
</organism>
<feature type="domain" description="DUF3381" evidence="3">
    <location>
        <begin position="74"/>
        <end position="180"/>
    </location>
</feature>
<feature type="compositionally biased region" description="Basic and acidic residues" evidence="1">
    <location>
        <begin position="402"/>
        <end position="427"/>
    </location>
</feature>
<feature type="compositionally biased region" description="Acidic residues" evidence="1">
    <location>
        <begin position="225"/>
        <end position="247"/>
    </location>
</feature>
<evidence type="ECO:0008006" key="5">
    <source>
        <dbReference type="Google" id="ProtNLM"/>
    </source>
</evidence>
<feature type="compositionally biased region" description="Basic residues" evidence="1">
    <location>
        <begin position="164"/>
        <end position="184"/>
    </location>
</feature>
<dbReference type="Pfam" id="PF11861">
    <property type="entry name" value="DUF3381"/>
    <property type="match status" value="1"/>
</dbReference>
<dbReference type="AlphaFoldDB" id="A0A7S3XFU1"/>
<dbReference type="GO" id="GO:0005634">
    <property type="term" value="C:nucleus"/>
    <property type="evidence" value="ECO:0007669"/>
    <property type="project" value="InterPro"/>
</dbReference>
<feature type="compositionally biased region" description="Basic and acidic residues" evidence="1">
    <location>
        <begin position="591"/>
        <end position="606"/>
    </location>
</feature>